<dbReference type="InterPro" id="IPR029033">
    <property type="entry name" value="His_PPase_superfam"/>
</dbReference>
<comment type="caution">
    <text evidence="1">The sequence shown here is derived from an EMBL/GenBank/DDBJ whole genome shotgun (WGS) entry which is preliminary data.</text>
</comment>
<organism evidence="1 2">
    <name type="scientific">Alteraurantiacibacter lauratis</name>
    <dbReference type="NCBI Taxonomy" id="2054627"/>
    <lineage>
        <taxon>Bacteria</taxon>
        <taxon>Pseudomonadati</taxon>
        <taxon>Pseudomonadota</taxon>
        <taxon>Alphaproteobacteria</taxon>
        <taxon>Sphingomonadales</taxon>
        <taxon>Erythrobacteraceae</taxon>
        <taxon>Alteraurantiacibacter</taxon>
    </lineage>
</organism>
<dbReference type="SUPFAM" id="SSF53254">
    <property type="entry name" value="Phosphoglycerate mutase-like"/>
    <property type="match status" value="1"/>
</dbReference>
<keyword evidence="2" id="KW-1185">Reference proteome</keyword>
<protein>
    <submittedName>
        <fullName evidence="1">SixA phosphatase family protein</fullName>
    </submittedName>
</protein>
<proteinExistence type="predicted"/>
<sequence>MKLLGLLRHAKSDWDDLSLRDFDRGLNARGRKGAALMGTHIAALGLPWQRVIASPAERVKRTLDASGLGLPVTWCDSAYMADADTLLDLLRTQGGSDEALLLAAHNPGLQELALKLVPPEQESALFDEVMAKFPTAALAVFELDIADWAGIAPGCGRLTHFVRPRDLDPALGPQGRD</sequence>
<dbReference type="InterPro" id="IPR013078">
    <property type="entry name" value="His_Pase_superF_clade-1"/>
</dbReference>
<reference evidence="2" key="1">
    <citation type="journal article" date="2019" name="Int. J. Syst. Evol. Microbiol.">
        <title>The Global Catalogue of Microorganisms (GCM) 10K type strain sequencing project: providing services to taxonomists for standard genome sequencing and annotation.</title>
        <authorList>
            <consortium name="The Broad Institute Genomics Platform"/>
            <consortium name="The Broad Institute Genome Sequencing Center for Infectious Disease"/>
            <person name="Wu L."/>
            <person name="Ma J."/>
        </authorList>
    </citation>
    <scope>NUCLEOTIDE SEQUENCE [LARGE SCALE GENOMIC DNA]</scope>
    <source>
        <strain evidence="2">KCTC 52606</strain>
    </source>
</reference>
<dbReference type="CDD" id="cd07040">
    <property type="entry name" value="HP"/>
    <property type="match status" value="1"/>
</dbReference>
<dbReference type="PANTHER" id="PTHR47623">
    <property type="entry name" value="OS09G0287300 PROTEIN"/>
    <property type="match status" value="1"/>
</dbReference>
<dbReference type="Pfam" id="PF00300">
    <property type="entry name" value="His_Phos_1"/>
    <property type="match status" value="1"/>
</dbReference>
<evidence type="ECO:0000313" key="1">
    <source>
        <dbReference type="EMBL" id="MFC3100927.1"/>
    </source>
</evidence>
<accession>A0ABV7EE07</accession>
<gene>
    <name evidence="1" type="ORF">ACFODK_08505</name>
</gene>
<evidence type="ECO:0000313" key="2">
    <source>
        <dbReference type="Proteomes" id="UP001595378"/>
    </source>
</evidence>
<dbReference type="RefSeq" id="WP_336919997.1">
    <property type="nucleotide sequence ID" value="NZ_JBANRN010000013.1"/>
</dbReference>
<dbReference type="Gene3D" id="3.40.50.1240">
    <property type="entry name" value="Phosphoglycerate mutase-like"/>
    <property type="match status" value="1"/>
</dbReference>
<name>A0ABV7EE07_9SPHN</name>
<dbReference type="EMBL" id="JBHRSU010000028">
    <property type="protein sequence ID" value="MFC3100927.1"/>
    <property type="molecule type" value="Genomic_DNA"/>
</dbReference>
<dbReference type="Proteomes" id="UP001595378">
    <property type="component" value="Unassembled WGS sequence"/>
</dbReference>
<dbReference type="PANTHER" id="PTHR47623:SF1">
    <property type="entry name" value="OS09G0287300 PROTEIN"/>
    <property type="match status" value="1"/>
</dbReference>